<dbReference type="GO" id="GO:0009279">
    <property type="term" value="C:cell outer membrane"/>
    <property type="evidence" value="ECO:0007669"/>
    <property type="project" value="UniProtKB-SubCell"/>
</dbReference>
<keyword evidence="8" id="KW-0998">Cell outer membrane</keyword>
<dbReference type="Gene3D" id="2.40.160.50">
    <property type="entry name" value="membrane protein fhac: a member of the omp85/tpsb transporter family"/>
    <property type="match status" value="1"/>
</dbReference>
<dbReference type="InterPro" id="IPR034746">
    <property type="entry name" value="POTRA"/>
</dbReference>
<name>A0A1D9GAJ1_MOOP1</name>
<evidence type="ECO:0000313" key="12">
    <source>
        <dbReference type="Proteomes" id="UP000176944"/>
    </source>
</evidence>
<dbReference type="Proteomes" id="UP000176944">
    <property type="component" value="Chromosome"/>
</dbReference>
<feature type="domain" description="POTRA" evidence="10">
    <location>
        <begin position="145"/>
        <end position="219"/>
    </location>
</feature>
<dbReference type="GO" id="GO:0098046">
    <property type="term" value="C:type V protein secretion system complex"/>
    <property type="evidence" value="ECO:0007669"/>
    <property type="project" value="TreeGrafter"/>
</dbReference>
<reference evidence="12" key="1">
    <citation type="submission" date="2016-10" db="EMBL/GenBank/DDBJ databases">
        <title>Comparative genomics uncovers the prolific and rare metabolic potential of the cyanobacterial genus Moorea.</title>
        <authorList>
            <person name="Leao T."/>
            <person name="Castelao G."/>
            <person name="Korobeynikov A."/>
            <person name="Monroe E.A."/>
            <person name="Podell S."/>
            <person name="Glukhov E."/>
            <person name="Allen E."/>
            <person name="Gerwick W.H."/>
            <person name="Gerwick L."/>
        </authorList>
    </citation>
    <scope>NUCLEOTIDE SEQUENCE [LARGE SCALE GENOMIC DNA]</scope>
    <source>
        <strain evidence="12">JHB</strain>
    </source>
</reference>
<sequence length="629" mass="69245">MGDDFNSFVAWASGCGMSLLVEQASCLFHSQAGRMPTPLLFIRRFSNANKAETMYHTLKSIVVISGSSILPIVSLTMGAVAQSNPPPGVNLPTETPERIEETIPKPSDLPPPVREESPASPPDPSLEIPSSPQLPEVTIPSSVPFFVTEVEVLGNTVLQKEIADKKNPYENREVRFEELLQLRSAITELYIKNGYITSGAFLPVQDFSKGVVKIQVVEGDLERIELEGLNRLREGYVRSRLELATNPPLNRSRLEEALKLLQLDPLLNQVDAEITAGSGSGSNILQVKLKEASAFHAGISTANNQSPSIGSLQTRLFVAHDNLLGFGDRFSTQYSFTEGLDLYDINYSIPVNPYNGTLSVRYNNSDSGIIEDEFEEFDIESETRTFSVSFRQPIFRSPETEFALSLALDLRRSQTFLLGEPFSFSVGPEDGESKVTVLRFSQDWIDRSSPSRILAARSQFSFGLGAFDATINNSGTDGRFFSWLGQFQLVQQLSPRTTLITQINAQLTPDSLLSLERFSIGGVDTIKGYRQNQLVADNGILGSVQLRIPLTSDPTRLQLAPFFEIGTAWNNLDPDPDPATIASLGVGLRSQIISGLDLRLDYGIPLIEVNNRGNSLQENGFHFSVGYQP</sequence>
<evidence type="ECO:0000256" key="6">
    <source>
        <dbReference type="ARBA" id="ARBA00022927"/>
    </source>
</evidence>
<dbReference type="GO" id="GO:0046819">
    <property type="term" value="P:protein secretion by the type V secretion system"/>
    <property type="evidence" value="ECO:0007669"/>
    <property type="project" value="TreeGrafter"/>
</dbReference>
<keyword evidence="6" id="KW-0653">Protein transport</keyword>
<dbReference type="Pfam" id="PF08479">
    <property type="entry name" value="POTRA_2"/>
    <property type="match status" value="1"/>
</dbReference>
<evidence type="ECO:0000256" key="8">
    <source>
        <dbReference type="ARBA" id="ARBA00023237"/>
    </source>
</evidence>
<organism evidence="11 12">
    <name type="scientific">Moorena producens (strain JHB)</name>
    <dbReference type="NCBI Taxonomy" id="1454205"/>
    <lineage>
        <taxon>Bacteria</taxon>
        <taxon>Bacillati</taxon>
        <taxon>Cyanobacteriota</taxon>
        <taxon>Cyanophyceae</taxon>
        <taxon>Coleofasciculales</taxon>
        <taxon>Coleofasciculaceae</taxon>
        <taxon>Moorena</taxon>
    </lineage>
</organism>
<protein>
    <submittedName>
        <fullName evidence="11">ShlB/FhaC/HecB family hemolysin secretion/activation protein</fullName>
    </submittedName>
</protein>
<dbReference type="GO" id="GO:0008320">
    <property type="term" value="F:protein transmembrane transporter activity"/>
    <property type="evidence" value="ECO:0007669"/>
    <property type="project" value="TreeGrafter"/>
</dbReference>
<dbReference type="Gene3D" id="3.10.20.310">
    <property type="entry name" value="membrane protein fhac"/>
    <property type="match status" value="1"/>
</dbReference>
<evidence type="ECO:0000256" key="7">
    <source>
        <dbReference type="ARBA" id="ARBA00023136"/>
    </source>
</evidence>
<dbReference type="PANTHER" id="PTHR34597">
    <property type="entry name" value="SLR1661 PROTEIN"/>
    <property type="match status" value="1"/>
</dbReference>
<evidence type="ECO:0000256" key="3">
    <source>
        <dbReference type="ARBA" id="ARBA00022448"/>
    </source>
</evidence>
<evidence type="ECO:0000256" key="1">
    <source>
        <dbReference type="ARBA" id="ARBA00004442"/>
    </source>
</evidence>
<dbReference type="PANTHER" id="PTHR34597:SF3">
    <property type="entry name" value="OUTER MEMBRANE TRANSPORTER CDIB"/>
    <property type="match status" value="1"/>
</dbReference>
<dbReference type="AlphaFoldDB" id="A0A1D9GAJ1"/>
<dbReference type="InterPro" id="IPR005565">
    <property type="entry name" value="Hemolysn_activator_HlyB_C"/>
</dbReference>
<keyword evidence="7" id="KW-0472">Membrane</keyword>
<accession>A0A1D9GAJ1</accession>
<dbReference type="InterPro" id="IPR013686">
    <property type="entry name" value="Polypept-transport_assoc_ShlB"/>
</dbReference>
<evidence type="ECO:0000256" key="9">
    <source>
        <dbReference type="SAM" id="MobiDB-lite"/>
    </source>
</evidence>
<dbReference type="InterPro" id="IPR051544">
    <property type="entry name" value="TPS_OM_transporter"/>
</dbReference>
<keyword evidence="4" id="KW-1134">Transmembrane beta strand</keyword>
<keyword evidence="3" id="KW-0813">Transport</keyword>
<gene>
    <name evidence="11" type="ORF">BJP36_03170</name>
</gene>
<comment type="subcellular location">
    <subcellularLocation>
        <location evidence="1">Cell outer membrane</location>
    </subcellularLocation>
</comment>
<feature type="region of interest" description="Disordered" evidence="9">
    <location>
        <begin position="101"/>
        <end position="133"/>
    </location>
</feature>
<proteinExistence type="inferred from homology"/>
<evidence type="ECO:0000256" key="4">
    <source>
        <dbReference type="ARBA" id="ARBA00022452"/>
    </source>
</evidence>
<comment type="similarity">
    <text evidence="2">Belongs to the TPS (TC 1.B.20) family.</text>
</comment>
<dbReference type="Pfam" id="PF03865">
    <property type="entry name" value="ShlB"/>
    <property type="match status" value="1"/>
</dbReference>
<dbReference type="PROSITE" id="PS51779">
    <property type="entry name" value="POTRA"/>
    <property type="match status" value="1"/>
</dbReference>
<evidence type="ECO:0000256" key="2">
    <source>
        <dbReference type="ARBA" id="ARBA00009055"/>
    </source>
</evidence>
<evidence type="ECO:0000313" key="11">
    <source>
        <dbReference type="EMBL" id="AOY84485.2"/>
    </source>
</evidence>
<evidence type="ECO:0000256" key="5">
    <source>
        <dbReference type="ARBA" id="ARBA00022692"/>
    </source>
</evidence>
<evidence type="ECO:0000259" key="10">
    <source>
        <dbReference type="PROSITE" id="PS51779"/>
    </source>
</evidence>
<keyword evidence="5" id="KW-0812">Transmembrane</keyword>
<dbReference type="EMBL" id="CP017708">
    <property type="protein sequence ID" value="AOY84485.2"/>
    <property type="molecule type" value="Genomic_DNA"/>
</dbReference>